<name>A0ABQ6CDY0_9HYPH</name>
<dbReference type="Pfam" id="PF00535">
    <property type="entry name" value="Glycos_transf_2"/>
    <property type="match status" value="1"/>
</dbReference>
<sequence>MPDFPALSIIIPTKDRPELLVRALRSVAAQTFGDHEILVVDDGDGSGSAAAEAFDPVIRTLATGGAGQVPARNLGVSLARGERIAFLDDDDWWAEPGHLAAMLAGGPRHALLYASGRIVAEGERPDAGTEMPFVAHADAQAIRRDNRLLIPGVIYPRALHGNLGPFDDSLPFYWDWDWYLRLFAADVDFVGPLSEAVRISARGDSVSADGNAQARRANLDRLAAKHGLSELVVRNHESIARDGNTMS</sequence>
<comment type="caution">
    <text evidence="2">The sequence shown here is derived from an EMBL/GenBank/DDBJ whole genome shotgun (WGS) entry which is preliminary data.</text>
</comment>
<proteinExistence type="predicted"/>
<dbReference type="CDD" id="cd00761">
    <property type="entry name" value="Glyco_tranf_GTA_type"/>
    <property type="match status" value="1"/>
</dbReference>
<dbReference type="PANTHER" id="PTHR43685">
    <property type="entry name" value="GLYCOSYLTRANSFERASE"/>
    <property type="match status" value="1"/>
</dbReference>
<dbReference type="RefSeq" id="WP_284310708.1">
    <property type="nucleotide sequence ID" value="NZ_BSPC01000007.1"/>
</dbReference>
<keyword evidence="3" id="KW-1185">Reference proteome</keyword>
<evidence type="ECO:0000259" key="1">
    <source>
        <dbReference type="Pfam" id="PF00535"/>
    </source>
</evidence>
<dbReference type="InterPro" id="IPR050834">
    <property type="entry name" value="Glycosyltransf_2"/>
</dbReference>
<dbReference type="InterPro" id="IPR001173">
    <property type="entry name" value="Glyco_trans_2-like"/>
</dbReference>
<protein>
    <submittedName>
        <fullName evidence="2">Glycosyltransferase YwdF</fullName>
    </submittedName>
</protein>
<dbReference type="SUPFAM" id="SSF53448">
    <property type="entry name" value="Nucleotide-diphospho-sugar transferases"/>
    <property type="match status" value="1"/>
</dbReference>
<evidence type="ECO:0000313" key="3">
    <source>
        <dbReference type="Proteomes" id="UP001156882"/>
    </source>
</evidence>
<dbReference type="InterPro" id="IPR029044">
    <property type="entry name" value="Nucleotide-diphossugar_trans"/>
</dbReference>
<dbReference type="EMBL" id="BSPC01000007">
    <property type="protein sequence ID" value="GLS17873.1"/>
    <property type="molecule type" value="Genomic_DNA"/>
</dbReference>
<reference evidence="3" key="1">
    <citation type="journal article" date="2019" name="Int. J. Syst. Evol. Microbiol.">
        <title>The Global Catalogue of Microorganisms (GCM) 10K type strain sequencing project: providing services to taxonomists for standard genome sequencing and annotation.</title>
        <authorList>
            <consortium name="The Broad Institute Genomics Platform"/>
            <consortium name="The Broad Institute Genome Sequencing Center for Infectious Disease"/>
            <person name="Wu L."/>
            <person name="Ma J."/>
        </authorList>
    </citation>
    <scope>NUCLEOTIDE SEQUENCE [LARGE SCALE GENOMIC DNA]</scope>
    <source>
        <strain evidence="3">NBRC 101365</strain>
    </source>
</reference>
<dbReference type="PANTHER" id="PTHR43685:SF2">
    <property type="entry name" value="GLYCOSYLTRANSFERASE 2-LIKE DOMAIN-CONTAINING PROTEIN"/>
    <property type="match status" value="1"/>
</dbReference>
<dbReference type="Proteomes" id="UP001156882">
    <property type="component" value="Unassembled WGS sequence"/>
</dbReference>
<dbReference type="Gene3D" id="3.90.550.10">
    <property type="entry name" value="Spore Coat Polysaccharide Biosynthesis Protein SpsA, Chain A"/>
    <property type="match status" value="1"/>
</dbReference>
<gene>
    <name evidence="2" type="primary">ywdF</name>
    <name evidence="2" type="ORF">GCM10007874_08890</name>
</gene>
<feature type="domain" description="Glycosyltransferase 2-like" evidence="1">
    <location>
        <begin position="8"/>
        <end position="103"/>
    </location>
</feature>
<evidence type="ECO:0000313" key="2">
    <source>
        <dbReference type="EMBL" id="GLS17873.1"/>
    </source>
</evidence>
<organism evidence="2 3">
    <name type="scientific">Labrys miyagiensis</name>
    <dbReference type="NCBI Taxonomy" id="346912"/>
    <lineage>
        <taxon>Bacteria</taxon>
        <taxon>Pseudomonadati</taxon>
        <taxon>Pseudomonadota</taxon>
        <taxon>Alphaproteobacteria</taxon>
        <taxon>Hyphomicrobiales</taxon>
        <taxon>Xanthobacteraceae</taxon>
        <taxon>Labrys</taxon>
    </lineage>
</organism>
<accession>A0ABQ6CDY0</accession>